<keyword evidence="2" id="KW-1185">Reference proteome</keyword>
<protein>
    <submittedName>
        <fullName evidence="1">Uncharacterized protein</fullName>
    </submittedName>
</protein>
<dbReference type="AlphaFoldDB" id="A0AAX3EK43"/>
<organism evidence="1 2">
    <name type="scientific">Paenarthrobacter ureafaciens</name>
    <dbReference type="NCBI Taxonomy" id="37931"/>
    <lineage>
        <taxon>Bacteria</taxon>
        <taxon>Bacillati</taxon>
        <taxon>Actinomycetota</taxon>
        <taxon>Actinomycetes</taxon>
        <taxon>Micrococcales</taxon>
        <taxon>Micrococcaceae</taxon>
        <taxon>Paenarthrobacter</taxon>
    </lineage>
</organism>
<name>A0AAX3EK43_PAEUR</name>
<dbReference type="EMBL" id="CP101185">
    <property type="protein sequence ID" value="UYV98480.1"/>
    <property type="molecule type" value="Genomic_DNA"/>
</dbReference>
<proteinExistence type="predicted"/>
<reference evidence="1" key="1">
    <citation type="submission" date="2022-07" db="EMBL/GenBank/DDBJ databases">
        <authorList>
            <person name="Wu T."/>
        </authorList>
    </citation>
    <scope>NUCLEOTIDE SEQUENCE</scope>
    <source>
        <strain evidence="1">SD-1</strain>
    </source>
</reference>
<dbReference type="Proteomes" id="UP001163293">
    <property type="component" value="Chromosome"/>
</dbReference>
<sequence>MVASTLHAPAIECGYERYRKSFFTKSGKDIFVPLFSLNGWVIKIPGQYDVYSTTTFLVGANGAHTKINKTTPSTAAGARAIFDSESDAAQARTALMTTSVFWSSLPQSREYDAEGAAAKVLVQKILKPLTSDV</sequence>
<evidence type="ECO:0000313" key="1">
    <source>
        <dbReference type="EMBL" id="UYV98480.1"/>
    </source>
</evidence>
<evidence type="ECO:0000313" key="2">
    <source>
        <dbReference type="Proteomes" id="UP001163293"/>
    </source>
</evidence>
<dbReference type="RefSeq" id="WP_139126812.1">
    <property type="nucleotide sequence ID" value="NZ_CP043010.1"/>
</dbReference>
<gene>
    <name evidence="1" type="ORF">NL394_04420</name>
</gene>
<accession>A0AAX3EK43</accession>